<feature type="compositionally biased region" description="Low complexity" evidence="3">
    <location>
        <begin position="356"/>
        <end position="367"/>
    </location>
</feature>
<protein>
    <recommendedName>
        <fullName evidence="4">SH3 domain-containing protein</fullName>
    </recommendedName>
</protein>
<dbReference type="PROSITE" id="PS50002">
    <property type="entry name" value="SH3"/>
    <property type="match status" value="1"/>
</dbReference>
<feature type="compositionally biased region" description="Polar residues" evidence="3">
    <location>
        <begin position="259"/>
        <end position="270"/>
    </location>
</feature>
<dbReference type="Pfam" id="PF01841">
    <property type="entry name" value="Transglut_core"/>
    <property type="match status" value="1"/>
</dbReference>
<dbReference type="SUPFAM" id="SSF50044">
    <property type="entry name" value="SH3-domain"/>
    <property type="match status" value="1"/>
</dbReference>
<feature type="region of interest" description="Disordered" evidence="3">
    <location>
        <begin position="257"/>
        <end position="303"/>
    </location>
</feature>
<organism evidence="5 6">
    <name type="scientific">Coemansia asiatica</name>
    <dbReference type="NCBI Taxonomy" id="1052880"/>
    <lineage>
        <taxon>Eukaryota</taxon>
        <taxon>Fungi</taxon>
        <taxon>Fungi incertae sedis</taxon>
        <taxon>Zoopagomycota</taxon>
        <taxon>Kickxellomycotina</taxon>
        <taxon>Kickxellomycetes</taxon>
        <taxon>Kickxellales</taxon>
        <taxon>Kickxellaceae</taxon>
        <taxon>Coemansia</taxon>
    </lineage>
</organism>
<feature type="region of interest" description="Disordered" evidence="3">
    <location>
        <begin position="501"/>
        <end position="523"/>
    </location>
</feature>
<feature type="domain" description="SH3" evidence="4">
    <location>
        <begin position="9"/>
        <end position="70"/>
    </location>
</feature>
<dbReference type="InterPro" id="IPR038765">
    <property type="entry name" value="Papain-like_cys_pep_sf"/>
</dbReference>
<dbReference type="GO" id="GO:0140278">
    <property type="term" value="P:mitotic division septum assembly"/>
    <property type="evidence" value="ECO:0007669"/>
    <property type="project" value="TreeGrafter"/>
</dbReference>
<dbReference type="EMBL" id="JANBOH010000030">
    <property type="protein sequence ID" value="KAJ1647433.1"/>
    <property type="molecule type" value="Genomic_DNA"/>
</dbReference>
<feature type="region of interest" description="Disordered" evidence="3">
    <location>
        <begin position="356"/>
        <end position="399"/>
    </location>
</feature>
<accession>A0A9W8CM59</accession>
<name>A0A9W8CM59_9FUNG</name>
<dbReference type="SUPFAM" id="SSF54001">
    <property type="entry name" value="Cysteine proteinases"/>
    <property type="match status" value="1"/>
</dbReference>
<keyword evidence="1 2" id="KW-0728">SH3 domain</keyword>
<dbReference type="SMART" id="SM00326">
    <property type="entry name" value="SH3"/>
    <property type="match status" value="1"/>
</dbReference>
<evidence type="ECO:0000313" key="6">
    <source>
        <dbReference type="Proteomes" id="UP001145021"/>
    </source>
</evidence>
<gene>
    <name evidence="5" type="ORF">LPJ64_001209</name>
</gene>
<proteinExistence type="predicted"/>
<feature type="compositionally biased region" description="Polar residues" evidence="3">
    <location>
        <begin position="792"/>
        <end position="815"/>
    </location>
</feature>
<feature type="region of interest" description="Disordered" evidence="3">
    <location>
        <begin position="159"/>
        <end position="218"/>
    </location>
</feature>
<dbReference type="InterPro" id="IPR001452">
    <property type="entry name" value="SH3_domain"/>
</dbReference>
<dbReference type="InterPro" id="IPR036028">
    <property type="entry name" value="SH3-like_dom_sf"/>
</dbReference>
<dbReference type="PANTHER" id="PTHR46333">
    <property type="entry name" value="CYTOKINESIS PROTEIN 3"/>
    <property type="match status" value="1"/>
</dbReference>
<dbReference type="PANTHER" id="PTHR46333:SF2">
    <property type="entry name" value="CYTOKINESIS PROTEIN 3"/>
    <property type="match status" value="1"/>
</dbReference>
<dbReference type="CDD" id="cd00174">
    <property type="entry name" value="SH3"/>
    <property type="match status" value="1"/>
</dbReference>
<evidence type="ECO:0000256" key="3">
    <source>
        <dbReference type="SAM" id="MobiDB-lite"/>
    </source>
</evidence>
<feature type="compositionally biased region" description="Low complexity" evidence="3">
    <location>
        <begin position="773"/>
        <end position="784"/>
    </location>
</feature>
<feature type="compositionally biased region" description="Polar residues" evidence="3">
    <location>
        <begin position="281"/>
        <end position="303"/>
    </location>
</feature>
<dbReference type="Pfam" id="PF00018">
    <property type="entry name" value="SH3_1"/>
    <property type="match status" value="1"/>
</dbReference>
<feature type="compositionally biased region" description="Low complexity" evidence="3">
    <location>
        <begin position="205"/>
        <end position="216"/>
    </location>
</feature>
<reference evidence="5" key="1">
    <citation type="submission" date="2022-07" db="EMBL/GenBank/DDBJ databases">
        <title>Phylogenomic reconstructions and comparative analyses of Kickxellomycotina fungi.</title>
        <authorList>
            <person name="Reynolds N.K."/>
            <person name="Stajich J.E."/>
            <person name="Barry K."/>
            <person name="Grigoriev I.V."/>
            <person name="Crous P."/>
            <person name="Smith M.E."/>
        </authorList>
    </citation>
    <scope>NUCLEOTIDE SEQUENCE</scope>
    <source>
        <strain evidence="5">NBRC 105413</strain>
    </source>
</reference>
<keyword evidence="6" id="KW-1185">Reference proteome</keyword>
<feature type="compositionally biased region" description="Acidic residues" evidence="3">
    <location>
        <begin position="374"/>
        <end position="392"/>
    </location>
</feature>
<feature type="compositionally biased region" description="Polar residues" evidence="3">
    <location>
        <begin position="170"/>
        <end position="184"/>
    </location>
</feature>
<sequence length="1427" mass="155692">MIAPEGIRDGRYYAEALYTFAGEGVEDLPFKKGDLIEVLDCADANWWRGKILGTDEDGLFPACLVKFTEAPAAQQAMETAERLARLSDVLTPSYIKQQLKNESDSANTGTNHNPNDANSIESLLLNMANNEMQVQQQKIQAHMPKKPTRMKLLYEDHTRPDSAASASAATNQSEYAQKPSTLTSRVPPPQPKQGSQAKQMHVPQSKKQQGNKNSNNADMSLSQIGIWTPRTNPPPAVVNYSNSSFTSSIESMRDVTLRTEASTQNRSSGSMLFGPRGMPSQPGSRSSSRINDASMRSDNSTLRSPFTTILSHDAFSQSGSQSFASLYSQSDVASTMARNARAAHEAAISEARQMLDGIPSPIDPSSSGRHEAEYLFDDDDDDDDCADEDGDDYGSSTDVNKLNSMISPASENSAKFNYYASTVSSRVSSIAESTTSKRLPAIPSSANASMVSDTSGVGLAGPSSSVGEFSQLHRSWYSSTDSLDLLGGGGGSGPKSATIDEVHDEDETSQVDQYAPKMAKNKSRIRPVSDTITKSMLDSGTISSNPASIPVEAQYSGNFDTRHNIAFDFQRMLNLSASAQNMYSSTVADAQSTIGPSASQTMLPQHQQQYQQQIQQQQSQQSQPQQMYAVIANPQNGTLNRYPSINGYPVPAQTVYANGVSQQGYVNSVYSGVDANGRPYSAYSYQQPSPQVYYPHYQQQQPFVSGMQGGIQMVPNVQTNGSSQANYYDPNVYGHSQAQATMQAGAVAAPVSASTANVIPVVAELTNRPRSNTAGPAATTGPATPSQPAFAANSSLMQSNLRPVSSASGLQNSNGMGLPIPNKQEQFASDGANSAQRPASYSGPTTLANSGNRPSSAMTPENMYPARASTPTGFGTLSSTPPATFGRREGSMSPFPPNIGPSQPATYSASTPIDMPKDTFVEEIDPQLKQRLPDNVAPINFVKMTRPVFKFGGHISHPESVNWSKVDRQMAMIKSVSVKLTVEVLATMHVGRPFNKPIERVRAAFSWIASNIQYDTSAAESNEEFEQQEAPNAVLLRRRSRGPGFAYLFNAMMDALGIESMAISGYLRQPLDSYQGPVLPAANHVWNAVCLDGEYRLIDTACAAKSHPLNAESRTDPWFFLASPKELIFTHFPMTPGEQFVDPVVPLPVFWMLPYVRPTYFSCKVKLLNLPHVPRIELRDDAVTPLVLCVRDSTMSVFAEVELHDPNGSGRIVARQPLLAQCMDYRGKRMVKILVGVRAGDTRGLIKIYCGTRLALQPKRLGDEAVPPSPGRAQKMLGFLHNKERRSTAHDYTRIKDVDEEGRIKTAATYKTYPLACILPVVHRGRNNAPTFVQLNAAIPNEFYIKEPTDGQFHLGESVNFHLLPVGEERLFHIQLRSPSGQQYKFVYQPADQGYILRHPVKERGAWIIIYHTDTDGWLPIASYNCI</sequence>
<evidence type="ECO:0000256" key="2">
    <source>
        <dbReference type="PROSITE-ProRule" id="PRU00192"/>
    </source>
</evidence>
<feature type="compositionally biased region" description="Polar residues" evidence="3">
    <location>
        <begin position="823"/>
        <end position="859"/>
    </location>
</feature>
<dbReference type="GO" id="GO:0110085">
    <property type="term" value="C:mitotic actomyosin contractile ring"/>
    <property type="evidence" value="ECO:0007669"/>
    <property type="project" value="TreeGrafter"/>
</dbReference>
<dbReference type="SMART" id="SM00460">
    <property type="entry name" value="TGc"/>
    <property type="match status" value="1"/>
</dbReference>
<evidence type="ECO:0000313" key="5">
    <source>
        <dbReference type="EMBL" id="KAJ1647433.1"/>
    </source>
</evidence>
<feature type="region of interest" description="Disordered" evidence="3">
    <location>
        <begin position="767"/>
        <end position="860"/>
    </location>
</feature>
<dbReference type="InterPro" id="IPR052557">
    <property type="entry name" value="CAP/Cytokinesis_protein"/>
</dbReference>
<dbReference type="InterPro" id="IPR002931">
    <property type="entry name" value="Transglutaminase-like"/>
</dbReference>
<dbReference type="Gene3D" id="3.10.620.30">
    <property type="match status" value="1"/>
</dbReference>
<evidence type="ECO:0000256" key="1">
    <source>
        <dbReference type="ARBA" id="ARBA00022443"/>
    </source>
</evidence>
<comment type="caution">
    <text evidence="5">The sequence shown here is derived from an EMBL/GenBank/DDBJ whole genome shotgun (WGS) entry which is preliminary data.</text>
</comment>
<evidence type="ECO:0000259" key="4">
    <source>
        <dbReference type="PROSITE" id="PS50002"/>
    </source>
</evidence>
<dbReference type="Gene3D" id="2.30.30.40">
    <property type="entry name" value="SH3 Domains"/>
    <property type="match status" value="1"/>
</dbReference>
<dbReference type="Proteomes" id="UP001145021">
    <property type="component" value="Unassembled WGS sequence"/>
</dbReference>